<evidence type="ECO:0000313" key="3">
    <source>
        <dbReference type="Proteomes" id="UP000286246"/>
    </source>
</evidence>
<proteinExistence type="predicted"/>
<feature type="transmembrane region" description="Helical" evidence="1">
    <location>
        <begin position="96"/>
        <end position="117"/>
    </location>
</feature>
<evidence type="ECO:0000256" key="1">
    <source>
        <dbReference type="SAM" id="Phobius"/>
    </source>
</evidence>
<dbReference type="Proteomes" id="UP000286246">
    <property type="component" value="Unassembled WGS sequence"/>
</dbReference>
<name>A0A420BH13_SPHD1</name>
<keyword evidence="1" id="KW-0472">Membrane</keyword>
<comment type="caution">
    <text evidence="2">The sequence shown here is derived from an EMBL/GenBank/DDBJ whole genome shotgun (WGS) entry which is preliminary data.</text>
</comment>
<dbReference type="OrthoDB" id="805675at2"/>
<feature type="transmembrane region" description="Helical" evidence="1">
    <location>
        <begin position="12"/>
        <end position="35"/>
    </location>
</feature>
<reference evidence="2 3" key="1">
    <citation type="submission" date="2018-09" db="EMBL/GenBank/DDBJ databases">
        <title>Genomic Encyclopedia of Type Strains, Phase III (KMG-III): the genomes of soil and plant-associated and newly described type strains.</title>
        <authorList>
            <person name="Whitman W."/>
        </authorList>
    </citation>
    <scope>NUCLEOTIDE SEQUENCE [LARGE SCALE GENOMIC DNA]</scope>
    <source>
        <strain evidence="2 3">CECT 7938</strain>
    </source>
</reference>
<organism evidence="2 3">
    <name type="scientific">Sphingobacterium detergens</name>
    <dbReference type="NCBI Taxonomy" id="1145106"/>
    <lineage>
        <taxon>Bacteria</taxon>
        <taxon>Pseudomonadati</taxon>
        <taxon>Bacteroidota</taxon>
        <taxon>Sphingobacteriia</taxon>
        <taxon>Sphingobacteriales</taxon>
        <taxon>Sphingobacteriaceae</taxon>
        <taxon>Sphingobacterium</taxon>
    </lineage>
</organism>
<feature type="transmembrane region" description="Helical" evidence="1">
    <location>
        <begin position="55"/>
        <end position="75"/>
    </location>
</feature>
<dbReference type="AlphaFoldDB" id="A0A420BH13"/>
<evidence type="ECO:0000313" key="2">
    <source>
        <dbReference type="EMBL" id="RKE55990.1"/>
    </source>
</evidence>
<gene>
    <name evidence="2" type="ORF">DFQ12_0839</name>
</gene>
<dbReference type="EMBL" id="RAPY01000001">
    <property type="protein sequence ID" value="RKE55990.1"/>
    <property type="molecule type" value="Genomic_DNA"/>
</dbReference>
<sequence>MNLSRKIAGNLLVAMLAPIFFKIGWIPVVFDAVFYNKYKYYDFQIDSLGVFLKHVYLETFIYEYLFAIIIIFLPFQLIKDYLDRKSSVSFFRKMMLLSCIVAVAILLVGTFSNIWWIPWYENFKYLVFSLGFGVLFSSILDVVIDRHIEKS</sequence>
<keyword evidence="1" id="KW-0812">Transmembrane</keyword>
<protein>
    <submittedName>
        <fullName evidence="2">Uncharacterized protein</fullName>
    </submittedName>
</protein>
<accession>A0A420BH13</accession>
<dbReference type="RefSeq" id="WP_120257713.1">
    <property type="nucleotide sequence ID" value="NZ_RAPY01000001.1"/>
</dbReference>
<keyword evidence="3" id="KW-1185">Reference proteome</keyword>
<feature type="transmembrane region" description="Helical" evidence="1">
    <location>
        <begin position="123"/>
        <end position="144"/>
    </location>
</feature>
<keyword evidence="1" id="KW-1133">Transmembrane helix</keyword>